<gene>
    <name evidence="3" type="ORF">MKW94_018748</name>
</gene>
<evidence type="ECO:0000259" key="2">
    <source>
        <dbReference type="PROSITE" id="PS50222"/>
    </source>
</evidence>
<protein>
    <recommendedName>
        <fullName evidence="2">EF-hand domain-containing protein</fullName>
    </recommendedName>
</protein>
<dbReference type="PROSITE" id="PS50222">
    <property type="entry name" value="EF_HAND_2"/>
    <property type="match status" value="1"/>
</dbReference>
<accession>A0AA41SFD4</accession>
<comment type="caution">
    <text evidence="3">The sequence shown here is derived from an EMBL/GenBank/DDBJ whole genome shotgun (WGS) entry which is preliminary data.</text>
</comment>
<dbReference type="GO" id="GO:0005509">
    <property type="term" value="F:calcium ion binding"/>
    <property type="evidence" value="ECO:0007669"/>
    <property type="project" value="InterPro"/>
</dbReference>
<evidence type="ECO:0000256" key="1">
    <source>
        <dbReference type="SAM" id="MobiDB-lite"/>
    </source>
</evidence>
<feature type="non-terminal residue" evidence="3">
    <location>
        <position position="1"/>
    </location>
</feature>
<dbReference type="EMBL" id="JAJJMA010145625">
    <property type="protein sequence ID" value="MCL7034451.1"/>
    <property type="molecule type" value="Genomic_DNA"/>
</dbReference>
<dbReference type="InterPro" id="IPR002048">
    <property type="entry name" value="EF_hand_dom"/>
</dbReference>
<reference evidence="3" key="1">
    <citation type="submission" date="2022-03" db="EMBL/GenBank/DDBJ databases">
        <title>A functionally conserved STORR gene fusion in Papaver species that diverged 16.8 million years ago.</title>
        <authorList>
            <person name="Catania T."/>
        </authorList>
    </citation>
    <scope>NUCLEOTIDE SEQUENCE</scope>
    <source>
        <strain evidence="3">S-191538</strain>
    </source>
</reference>
<feature type="region of interest" description="Disordered" evidence="1">
    <location>
        <begin position="100"/>
        <end position="122"/>
    </location>
</feature>
<feature type="non-terminal residue" evidence="3">
    <location>
        <position position="122"/>
    </location>
</feature>
<dbReference type="InterPro" id="IPR036291">
    <property type="entry name" value="NAD(P)-bd_dom_sf"/>
</dbReference>
<sequence length="122" mass="13555">DAIVQNGSTSIVGQCIIQLARLQGVHSTNIIRDKYQIVIFKQMDTDIDGFVSVLELKTGLQKYSSQLVYSKVQMLSFHPLLGLMITKGSSPKCLHRSRCTLKSHHGSSKKSEKPNFPAINPK</sequence>
<dbReference type="SUPFAM" id="SSF51735">
    <property type="entry name" value="NAD(P)-binding Rossmann-fold domains"/>
    <property type="match status" value="1"/>
</dbReference>
<dbReference type="AlphaFoldDB" id="A0AA41SFD4"/>
<dbReference type="Gene3D" id="3.40.50.720">
    <property type="entry name" value="NAD(P)-binding Rossmann-like Domain"/>
    <property type="match status" value="1"/>
</dbReference>
<evidence type="ECO:0000313" key="3">
    <source>
        <dbReference type="EMBL" id="MCL7034451.1"/>
    </source>
</evidence>
<feature type="domain" description="EF-hand" evidence="2">
    <location>
        <begin position="31"/>
        <end position="66"/>
    </location>
</feature>
<name>A0AA41SFD4_PAPNU</name>
<dbReference type="Proteomes" id="UP001177140">
    <property type="component" value="Unassembled WGS sequence"/>
</dbReference>
<proteinExistence type="predicted"/>
<organism evidence="3 4">
    <name type="scientific">Papaver nudicaule</name>
    <name type="common">Iceland poppy</name>
    <dbReference type="NCBI Taxonomy" id="74823"/>
    <lineage>
        <taxon>Eukaryota</taxon>
        <taxon>Viridiplantae</taxon>
        <taxon>Streptophyta</taxon>
        <taxon>Embryophyta</taxon>
        <taxon>Tracheophyta</taxon>
        <taxon>Spermatophyta</taxon>
        <taxon>Magnoliopsida</taxon>
        <taxon>Ranunculales</taxon>
        <taxon>Papaveraceae</taxon>
        <taxon>Papaveroideae</taxon>
        <taxon>Papaver</taxon>
    </lineage>
</organism>
<evidence type="ECO:0000313" key="4">
    <source>
        <dbReference type="Proteomes" id="UP001177140"/>
    </source>
</evidence>
<keyword evidence="4" id="KW-1185">Reference proteome</keyword>